<dbReference type="InterPro" id="IPR016024">
    <property type="entry name" value="ARM-type_fold"/>
</dbReference>
<dbReference type="Proteomes" id="UP000504627">
    <property type="component" value="Unplaced"/>
</dbReference>
<proteinExistence type="predicted"/>
<dbReference type="Pfam" id="PF21047">
    <property type="entry name" value="HEAT_Maestro"/>
    <property type="match status" value="1"/>
</dbReference>
<dbReference type="InterPro" id="IPR011989">
    <property type="entry name" value="ARM-like"/>
</dbReference>
<dbReference type="InterPro" id="IPR055406">
    <property type="entry name" value="HEAT_Maestro"/>
</dbReference>
<keyword evidence="1" id="KW-0677">Repeat</keyword>
<evidence type="ECO:0000259" key="3">
    <source>
        <dbReference type="Pfam" id="PF21047"/>
    </source>
</evidence>
<feature type="region of interest" description="Disordered" evidence="2">
    <location>
        <begin position="202"/>
        <end position="238"/>
    </location>
</feature>
<organism evidence="5 6">
    <name type="scientific">Pipra filicauda</name>
    <name type="common">Wire-tailed manakin</name>
    <dbReference type="NCBI Taxonomy" id="649802"/>
    <lineage>
        <taxon>Eukaryota</taxon>
        <taxon>Metazoa</taxon>
        <taxon>Chordata</taxon>
        <taxon>Craniata</taxon>
        <taxon>Vertebrata</taxon>
        <taxon>Euteleostomi</taxon>
        <taxon>Archelosauria</taxon>
        <taxon>Archosauria</taxon>
        <taxon>Dinosauria</taxon>
        <taxon>Saurischia</taxon>
        <taxon>Theropoda</taxon>
        <taxon>Coelurosauria</taxon>
        <taxon>Aves</taxon>
        <taxon>Neognathae</taxon>
        <taxon>Neoaves</taxon>
        <taxon>Telluraves</taxon>
        <taxon>Australaves</taxon>
        <taxon>Passeriformes</taxon>
        <taxon>Pipridae</taxon>
        <taxon>Pipra</taxon>
    </lineage>
</organism>
<dbReference type="Gene3D" id="1.25.10.10">
    <property type="entry name" value="Leucine-rich Repeat Variant"/>
    <property type="match status" value="1"/>
</dbReference>
<evidence type="ECO:0000256" key="1">
    <source>
        <dbReference type="ARBA" id="ARBA00022737"/>
    </source>
</evidence>
<dbReference type="AlphaFoldDB" id="A0A7R5KJS8"/>
<feature type="region of interest" description="Disordered" evidence="2">
    <location>
        <begin position="1"/>
        <end position="57"/>
    </location>
</feature>
<feature type="compositionally biased region" description="Low complexity" evidence="2">
    <location>
        <begin position="215"/>
        <end position="228"/>
    </location>
</feature>
<feature type="domain" description="Maestro/Maestro-like HEAT-repeats" evidence="4">
    <location>
        <begin position="564"/>
        <end position="813"/>
    </location>
</feature>
<accession>A0A7R5KJS8</accession>
<sequence length="825" mass="94117">MAGRRFSLLRLFRRKKEEESPGAAPAQQPEEVQQVQPPQEDAGQERTEEQLRARGRFRRAAQTFMKFMGSRRRKARITPADVQAQPDTIPTQLTKPDVSTASTAVPAKCDTATSDLTTHWDTTSTDDVSHCDSVLPGLTEEADATTTEGVASTDAAPVQRLADTPSLEFLEERAVSAEVAITPDGDMQQRPPTVPKLAWVKEEEKEESPRAAPTQQPEEVQQVQPPQEDAGQERTEEQLRARGRFRRAAQLVCRFIRCIWHEEATFMATGDTVNLDLFNAQTSAALLDMLVENGVYKAKQVPAIVRCIHQWLTSNVSDEHRLDKTLVLLTEEHPMDVAVTLLRSAPACNRAARTMWKTLISSRWTKEPVLQILFRVLEYWPAHRRRTSDGDERDVFALAATVALWEILQLSHSWCPGGVKDNFPRLLLTLLFQVFISTEEMSEEVETFWRRCREQRSLPPNPNRFAVQTVKALLRQLLGEDVLMVIGRKCGWDMLLKADSHHYAVGLLARELCRVSHSFCRSIAISLLPRLSRGEPLWELPALAFLVEVLHCLNPRQCGPSVLQIISRHLRSQCPERRRLALRGLVVLSRDPAMAKSMRSLSESLLELLQDADTDTVQMTLSAFINMLHFQIVIISTPTALKLLEALRPLFDNEHSQLQQLSMLLFWELMEATERSKSLKPHVYLSLVPFYFNWHNENQRVAEASWRALFGAARFLKWRDLEDLVTMEQPWRFPECLLEKDRSRVGQYVRQALPFLESPEKPLRKLAIKFLGIAARSMKQEQPELQLICQALQDMTDDSPAVSNLAQETLHIIRAVRRTSFFPFW</sequence>
<dbReference type="GeneID" id="113996382"/>
<feature type="compositionally biased region" description="Low complexity" evidence="2">
    <location>
        <begin position="21"/>
        <end position="40"/>
    </location>
</feature>
<feature type="region of interest" description="Disordered" evidence="2">
    <location>
        <begin position="69"/>
        <end position="99"/>
    </location>
</feature>
<feature type="compositionally biased region" description="Basic and acidic residues" evidence="2">
    <location>
        <begin position="43"/>
        <end position="52"/>
    </location>
</feature>
<gene>
    <name evidence="6" type="primary">LOC113996382</name>
</gene>
<dbReference type="GO" id="GO:0005737">
    <property type="term" value="C:cytoplasm"/>
    <property type="evidence" value="ECO:0007669"/>
    <property type="project" value="TreeGrafter"/>
</dbReference>
<feature type="compositionally biased region" description="Polar residues" evidence="2">
    <location>
        <begin position="85"/>
        <end position="99"/>
    </location>
</feature>
<keyword evidence="5" id="KW-1185">Reference proteome</keyword>
<evidence type="ECO:0000313" key="6">
    <source>
        <dbReference type="RefSeq" id="XP_039240795.1"/>
    </source>
</evidence>
<name>A0A7R5KJS8_9PASS</name>
<evidence type="ECO:0000256" key="2">
    <source>
        <dbReference type="SAM" id="MobiDB-lite"/>
    </source>
</evidence>
<dbReference type="Pfam" id="PF23227">
    <property type="entry name" value="HEAT_MROH2B_C"/>
    <property type="match status" value="1"/>
</dbReference>
<dbReference type="PANTHER" id="PTHR23120">
    <property type="entry name" value="MAESTRO-RELATED HEAT DOMAIN-CONTAINING"/>
    <property type="match status" value="1"/>
</dbReference>
<dbReference type="SUPFAM" id="SSF48371">
    <property type="entry name" value="ARM repeat"/>
    <property type="match status" value="1"/>
</dbReference>
<feature type="domain" description="Maestro-like HEAT-repeats" evidence="3">
    <location>
        <begin position="276"/>
        <end position="365"/>
    </location>
</feature>
<dbReference type="InParanoid" id="A0A7R5KJS8"/>
<feature type="compositionally biased region" description="Low complexity" evidence="2">
    <location>
        <begin position="1"/>
        <end position="10"/>
    </location>
</feature>
<dbReference type="InterPro" id="IPR045206">
    <property type="entry name" value="Maestro_heat-like_prot"/>
</dbReference>
<dbReference type="PANTHER" id="PTHR23120:SF42">
    <property type="entry name" value="MAESTRO HEAT-LIKE REPEAT FAMILY MEMBER 3"/>
    <property type="match status" value="1"/>
</dbReference>
<dbReference type="RefSeq" id="XP_039240795.1">
    <property type="nucleotide sequence ID" value="XM_039384861.1"/>
</dbReference>
<reference evidence="6" key="1">
    <citation type="submission" date="2025-08" db="UniProtKB">
        <authorList>
            <consortium name="RefSeq"/>
        </authorList>
    </citation>
    <scope>IDENTIFICATION</scope>
    <source>
        <tissue evidence="6">Muscle</tissue>
    </source>
</reference>
<dbReference type="InterPro" id="IPR048465">
    <property type="entry name" value="Maestro-like_HEAT"/>
</dbReference>
<evidence type="ECO:0000259" key="4">
    <source>
        <dbReference type="Pfam" id="PF23227"/>
    </source>
</evidence>
<protein>
    <submittedName>
        <fullName evidence="6">Maestro heat-like repeat-containing protein family member 6</fullName>
    </submittedName>
</protein>
<evidence type="ECO:0000313" key="5">
    <source>
        <dbReference type="Proteomes" id="UP000504627"/>
    </source>
</evidence>